<keyword evidence="10" id="KW-1185">Reference proteome</keyword>
<dbReference type="GO" id="GO:0015483">
    <property type="term" value="F:long-chain fatty acid transporting porin activity"/>
    <property type="evidence" value="ECO:0007669"/>
    <property type="project" value="TreeGrafter"/>
</dbReference>
<dbReference type="PANTHER" id="PTHR35093">
    <property type="entry name" value="OUTER MEMBRANE PROTEIN NMB0088-RELATED"/>
    <property type="match status" value="1"/>
</dbReference>
<evidence type="ECO:0000313" key="10">
    <source>
        <dbReference type="Proteomes" id="UP000242930"/>
    </source>
</evidence>
<reference evidence="10" key="1">
    <citation type="submission" date="2016-10" db="EMBL/GenBank/DDBJ databases">
        <authorList>
            <person name="Varghese N."/>
            <person name="Submissions S."/>
        </authorList>
    </citation>
    <scope>NUCLEOTIDE SEQUENCE [LARGE SCALE GENOMIC DNA]</scope>
    <source>
        <strain evidence="10">LMG 25967</strain>
    </source>
</reference>
<evidence type="ECO:0000256" key="4">
    <source>
        <dbReference type="ARBA" id="ARBA00022692"/>
    </source>
</evidence>
<evidence type="ECO:0000256" key="1">
    <source>
        <dbReference type="ARBA" id="ARBA00004571"/>
    </source>
</evidence>
<dbReference type="EMBL" id="FNZE01000030">
    <property type="protein sequence ID" value="SEJ91828.1"/>
    <property type="molecule type" value="Genomic_DNA"/>
</dbReference>
<comment type="subcellular location">
    <subcellularLocation>
        <location evidence="1">Cell outer membrane</location>
        <topology evidence="1">Multi-pass membrane protein</topology>
    </subcellularLocation>
</comment>
<name>A0A1H7CQ85_9PSED</name>
<feature type="signal peptide" evidence="8">
    <location>
        <begin position="1"/>
        <end position="30"/>
    </location>
</feature>
<evidence type="ECO:0000256" key="8">
    <source>
        <dbReference type="SAM" id="SignalP"/>
    </source>
</evidence>
<evidence type="ECO:0000313" key="9">
    <source>
        <dbReference type="EMBL" id="SEJ91828.1"/>
    </source>
</evidence>
<keyword evidence="5 8" id="KW-0732">Signal</keyword>
<dbReference type="SUPFAM" id="SSF56935">
    <property type="entry name" value="Porins"/>
    <property type="match status" value="1"/>
</dbReference>
<dbReference type="InterPro" id="IPR005017">
    <property type="entry name" value="OMPP1/FadL/TodX"/>
</dbReference>
<feature type="chain" id="PRO_5017257803" evidence="8">
    <location>
        <begin position="31"/>
        <end position="401"/>
    </location>
</feature>
<accession>A0A1H7CQ85</accession>
<dbReference type="Pfam" id="PF03349">
    <property type="entry name" value="Toluene_X"/>
    <property type="match status" value="1"/>
</dbReference>
<keyword evidence="7" id="KW-0998">Cell outer membrane</keyword>
<dbReference type="RefSeq" id="WP_090313802.1">
    <property type="nucleotide sequence ID" value="NZ_FNZE01000030.1"/>
</dbReference>
<dbReference type="AlphaFoldDB" id="A0A1H7CQ85"/>
<dbReference type="PANTHER" id="PTHR35093:SF8">
    <property type="entry name" value="OUTER MEMBRANE PROTEIN NMB0088-RELATED"/>
    <property type="match status" value="1"/>
</dbReference>
<keyword evidence="3" id="KW-1134">Transmembrane beta strand</keyword>
<keyword evidence="4" id="KW-0812">Transmembrane</keyword>
<comment type="similarity">
    <text evidence="2">Belongs to the OmpP1/FadL family.</text>
</comment>
<dbReference type="OrthoDB" id="19849at2"/>
<evidence type="ECO:0000256" key="5">
    <source>
        <dbReference type="ARBA" id="ARBA00022729"/>
    </source>
</evidence>
<evidence type="ECO:0000256" key="6">
    <source>
        <dbReference type="ARBA" id="ARBA00023136"/>
    </source>
</evidence>
<evidence type="ECO:0000256" key="7">
    <source>
        <dbReference type="ARBA" id="ARBA00023237"/>
    </source>
</evidence>
<evidence type="ECO:0000256" key="3">
    <source>
        <dbReference type="ARBA" id="ARBA00022452"/>
    </source>
</evidence>
<proteinExistence type="inferred from homology"/>
<dbReference type="Proteomes" id="UP000242930">
    <property type="component" value="Unassembled WGS sequence"/>
</dbReference>
<organism evidence="9 10">
    <name type="scientific">Pseudomonas linyingensis</name>
    <dbReference type="NCBI Taxonomy" id="915471"/>
    <lineage>
        <taxon>Bacteria</taxon>
        <taxon>Pseudomonadati</taxon>
        <taxon>Pseudomonadota</taxon>
        <taxon>Gammaproteobacteria</taxon>
        <taxon>Pseudomonadales</taxon>
        <taxon>Pseudomonadaceae</taxon>
        <taxon>Pseudomonas</taxon>
    </lineage>
</organism>
<dbReference type="STRING" id="915471.SAMN05216201_13013"/>
<dbReference type="GO" id="GO:0009279">
    <property type="term" value="C:cell outer membrane"/>
    <property type="evidence" value="ECO:0007669"/>
    <property type="project" value="UniProtKB-SubCell"/>
</dbReference>
<dbReference type="Gene3D" id="2.40.160.60">
    <property type="entry name" value="Outer membrane protein transport protein (OMPP1/FadL/TodX)"/>
    <property type="match status" value="1"/>
</dbReference>
<gene>
    <name evidence="9" type="ORF">SAMN05216201_13013</name>
</gene>
<sequence>MTIKEYKRHGLRIAASAVALCALPCSIAQATQGTMPHGYGVKSEGMGGVVMALPQDALVGASNPAGMVQVGDRLDLGVAFLKVDQGAEFAGTDYEASHDRDLYVIPQLGLNKMLDERSSIGLSLVGNGVGTGYASSDNIGGLQSPGSEFQQMVGTLSYSRQLNEVHSVGVGLLLIRQALDIDGTGSIGLPEGRDVAYGTGLRLGWMARLNDELTFGASYATRGYMSKMDRFEHLLAEDGDMDMPETYAMGLAYRKGRLTLGLDVQRIMWGDVKSLANPGVGSATGAPGSSNGPGFGWQNQTVWRAGAAYDVLPELTLRAGYNHGSKLIDSKDTYLGLLAPSANRRHATAGATYRLSKDHELSVAYARSFKEKVKGDGPGPDGLTNVYMGQHWLSLSYGIAF</sequence>
<evidence type="ECO:0000256" key="2">
    <source>
        <dbReference type="ARBA" id="ARBA00008163"/>
    </source>
</evidence>
<protein>
    <submittedName>
        <fullName evidence="9">Long-chain fatty acid transport protein</fullName>
    </submittedName>
</protein>
<keyword evidence="6" id="KW-0472">Membrane</keyword>